<keyword evidence="4 6" id="KW-0472">Membrane</keyword>
<gene>
    <name evidence="8" type="ORF">SAMN05444320_1196</name>
</gene>
<dbReference type="AlphaFoldDB" id="A0A1M5PNE8"/>
<dbReference type="RefSeq" id="WP_073489951.1">
    <property type="nucleotide sequence ID" value="NZ_FQVN01000019.1"/>
</dbReference>
<feature type="transmembrane region" description="Helical" evidence="6">
    <location>
        <begin position="29"/>
        <end position="47"/>
    </location>
</feature>
<protein>
    <submittedName>
        <fullName evidence="8">PAP2 superfamily protein</fullName>
    </submittedName>
</protein>
<feature type="compositionally biased region" description="Low complexity" evidence="5">
    <location>
        <begin position="347"/>
        <end position="361"/>
    </location>
</feature>
<feature type="transmembrane region" description="Helical" evidence="6">
    <location>
        <begin position="86"/>
        <end position="103"/>
    </location>
</feature>
<name>A0A1M5PNE8_STRHI</name>
<feature type="domain" description="Inositolphosphotransferase Aur1/Ipt1" evidence="7">
    <location>
        <begin position="121"/>
        <end position="296"/>
    </location>
</feature>
<dbReference type="InterPro" id="IPR026841">
    <property type="entry name" value="Aur1/Ipt1"/>
</dbReference>
<sequence length="370" mass="40171">MEGPVDRAATEGGPPITGTTLSTRPVGPVDLLTLTYLAVVAGVAVLFRDRVDGWLPLLVGLTGYAAVLVGLAALARRRPHDRRLASLRLVCPLLALPFLYGAVERYVLVLHGEFLDARVNAWERALLGFQPNLVLDQLASPPLTELLMACYFSYYACFLVPPLVFLLRGRPDHLERYVFGLLLALYVCYLGFLVVPVLGPAHALRGEFTTPHLAGHFFVPVQDFLMAHGDPVGACFPSSHVAGAWTAVLLLRRWVPRAAFRWLAGIAVGLTVAVVHSRYHYLSDAVAGLLVAAACHRVATRIRFRNPFAPQSPEDSRKNDFAPSGETEPLVCVVAGASAESDPPNGADPAPRTRAARACARSDPRHRRGR</sequence>
<dbReference type="PANTHER" id="PTHR31310:SF7">
    <property type="entry name" value="PA-PHOSPHATASE RELATED-FAMILY PROTEIN DDB_G0268928"/>
    <property type="match status" value="1"/>
</dbReference>
<comment type="subcellular location">
    <subcellularLocation>
        <location evidence="1">Membrane</location>
        <topology evidence="1">Multi-pass membrane protein</topology>
    </subcellularLocation>
</comment>
<dbReference type="OrthoDB" id="3526854at2"/>
<evidence type="ECO:0000313" key="9">
    <source>
        <dbReference type="Proteomes" id="UP000184501"/>
    </source>
</evidence>
<feature type="transmembrane region" description="Helical" evidence="6">
    <location>
        <begin position="258"/>
        <end position="275"/>
    </location>
</feature>
<feature type="region of interest" description="Disordered" evidence="5">
    <location>
        <begin position="333"/>
        <end position="370"/>
    </location>
</feature>
<dbReference type="SUPFAM" id="SSF48317">
    <property type="entry name" value="Acid phosphatase/Vanadium-dependent haloperoxidase"/>
    <property type="match status" value="1"/>
</dbReference>
<feature type="region of interest" description="Disordered" evidence="5">
    <location>
        <begin position="1"/>
        <end position="21"/>
    </location>
</feature>
<dbReference type="PANTHER" id="PTHR31310">
    <property type="match status" value="1"/>
</dbReference>
<dbReference type="InterPro" id="IPR036938">
    <property type="entry name" value="PAP2/HPO_sf"/>
</dbReference>
<feature type="transmembrane region" description="Helical" evidence="6">
    <location>
        <begin position="53"/>
        <end position="74"/>
    </location>
</feature>
<feature type="transmembrane region" description="Helical" evidence="6">
    <location>
        <begin position="146"/>
        <end position="167"/>
    </location>
</feature>
<reference evidence="8 9" key="1">
    <citation type="submission" date="2016-11" db="EMBL/GenBank/DDBJ databases">
        <authorList>
            <person name="Jaros S."/>
            <person name="Januszkiewicz K."/>
            <person name="Wedrychowicz H."/>
        </authorList>
    </citation>
    <scope>NUCLEOTIDE SEQUENCE [LARGE SCALE GENOMIC DNA]</scope>
    <source>
        <strain evidence="8 9">DSM 44523</strain>
    </source>
</reference>
<dbReference type="Proteomes" id="UP000184501">
    <property type="component" value="Unassembled WGS sequence"/>
</dbReference>
<evidence type="ECO:0000256" key="6">
    <source>
        <dbReference type="SAM" id="Phobius"/>
    </source>
</evidence>
<evidence type="ECO:0000256" key="5">
    <source>
        <dbReference type="SAM" id="MobiDB-lite"/>
    </source>
</evidence>
<feature type="transmembrane region" description="Helical" evidence="6">
    <location>
        <begin position="179"/>
        <end position="199"/>
    </location>
</feature>
<evidence type="ECO:0000256" key="2">
    <source>
        <dbReference type="ARBA" id="ARBA00022692"/>
    </source>
</evidence>
<organism evidence="8 9">
    <name type="scientific">Streptoalloteichus hindustanus</name>
    <dbReference type="NCBI Taxonomy" id="2017"/>
    <lineage>
        <taxon>Bacteria</taxon>
        <taxon>Bacillati</taxon>
        <taxon>Actinomycetota</taxon>
        <taxon>Actinomycetes</taxon>
        <taxon>Pseudonocardiales</taxon>
        <taxon>Pseudonocardiaceae</taxon>
        <taxon>Streptoalloteichus</taxon>
    </lineage>
</organism>
<proteinExistence type="predicted"/>
<evidence type="ECO:0000313" key="8">
    <source>
        <dbReference type="EMBL" id="SHH03119.1"/>
    </source>
</evidence>
<accession>A0A1M5PNE8</accession>
<dbReference type="GO" id="GO:0016020">
    <property type="term" value="C:membrane"/>
    <property type="evidence" value="ECO:0007669"/>
    <property type="project" value="UniProtKB-SubCell"/>
</dbReference>
<dbReference type="EMBL" id="FQVN01000019">
    <property type="protein sequence ID" value="SHH03119.1"/>
    <property type="molecule type" value="Genomic_DNA"/>
</dbReference>
<evidence type="ECO:0000256" key="3">
    <source>
        <dbReference type="ARBA" id="ARBA00022989"/>
    </source>
</evidence>
<keyword evidence="3 6" id="KW-1133">Transmembrane helix</keyword>
<evidence type="ECO:0000256" key="4">
    <source>
        <dbReference type="ARBA" id="ARBA00023136"/>
    </source>
</evidence>
<dbReference type="Pfam" id="PF14378">
    <property type="entry name" value="PAP2_3"/>
    <property type="match status" value="1"/>
</dbReference>
<evidence type="ECO:0000256" key="1">
    <source>
        <dbReference type="ARBA" id="ARBA00004141"/>
    </source>
</evidence>
<dbReference type="STRING" id="2017.SAMN05444320_1196"/>
<keyword evidence="9" id="KW-1185">Reference proteome</keyword>
<dbReference type="Gene3D" id="1.20.144.10">
    <property type="entry name" value="Phosphatidic acid phosphatase type 2/haloperoxidase"/>
    <property type="match status" value="1"/>
</dbReference>
<keyword evidence="2 6" id="KW-0812">Transmembrane</keyword>
<dbReference type="InterPro" id="IPR052185">
    <property type="entry name" value="IPC_Synthase-Related"/>
</dbReference>
<evidence type="ECO:0000259" key="7">
    <source>
        <dbReference type="Pfam" id="PF14378"/>
    </source>
</evidence>